<evidence type="ECO:0000313" key="2">
    <source>
        <dbReference type="EMBL" id="CAE7265302.1"/>
    </source>
</evidence>
<evidence type="ECO:0000313" key="3">
    <source>
        <dbReference type="Proteomes" id="UP000604046"/>
    </source>
</evidence>
<comment type="caution">
    <text evidence="2">The sequence shown here is derived from an EMBL/GenBank/DDBJ whole genome shotgun (WGS) entry which is preliminary data.</text>
</comment>
<feature type="region of interest" description="Disordered" evidence="1">
    <location>
        <begin position="1"/>
        <end position="25"/>
    </location>
</feature>
<sequence length="335" mass="35864">YDYIDTSNGGTVPNPPPLNFSSFTDTDPDAGEASRHWSGYVASCCSLMHEVMDSGVAEQARRELEVGGALTWTVDGTYNIGYDYTALLLVHVVGHRDYRSHYAIFLASDSAGSGGFELARVTPGSLSYTIPDNTDQQGNFCLLMYGYNTHGIAASPSFFHCFEAGVTATTTSATGHDLGIGIGNFNSDSDPYATIISVGFTDTSVSYGYWIDGTVTWVAQNNPDVEYFRIVMVLPSAFGRKLHTFATFLCCCQLSESATSSGDGGAIMVDNLAKTATDYEIVNSDARGIVRGTDTGGVWANYIVVMTYGSLASAGIHREMELLGLKMQVIAITSS</sequence>
<protein>
    <submittedName>
        <fullName evidence="2">Uncharacterized protein</fullName>
    </submittedName>
</protein>
<feature type="non-terminal residue" evidence="2">
    <location>
        <position position="335"/>
    </location>
</feature>
<dbReference type="AlphaFoldDB" id="A0A812MRM2"/>
<dbReference type="Proteomes" id="UP000604046">
    <property type="component" value="Unassembled WGS sequence"/>
</dbReference>
<keyword evidence="3" id="KW-1185">Reference proteome</keyword>
<organism evidence="2 3">
    <name type="scientific">Symbiodinium natans</name>
    <dbReference type="NCBI Taxonomy" id="878477"/>
    <lineage>
        <taxon>Eukaryota</taxon>
        <taxon>Sar</taxon>
        <taxon>Alveolata</taxon>
        <taxon>Dinophyceae</taxon>
        <taxon>Suessiales</taxon>
        <taxon>Symbiodiniaceae</taxon>
        <taxon>Symbiodinium</taxon>
    </lineage>
</organism>
<feature type="compositionally biased region" description="Polar residues" evidence="1">
    <location>
        <begin position="1"/>
        <end position="11"/>
    </location>
</feature>
<gene>
    <name evidence="2" type="ORF">SNAT2548_LOCUS14009</name>
</gene>
<dbReference type="EMBL" id="CAJNDS010001557">
    <property type="protein sequence ID" value="CAE7265302.1"/>
    <property type="molecule type" value="Genomic_DNA"/>
</dbReference>
<name>A0A812MRM2_9DINO</name>
<accession>A0A812MRM2</accession>
<feature type="non-terminal residue" evidence="2">
    <location>
        <position position="1"/>
    </location>
</feature>
<evidence type="ECO:0000256" key="1">
    <source>
        <dbReference type="SAM" id="MobiDB-lite"/>
    </source>
</evidence>
<reference evidence="2" key="1">
    <citation type="submission" date="2021-02" db="EMBL/GenBank/DDBJ databases">
        <authorList>
            <person name="Dougan E. K."/>
            <person name="Rhodes N."/>
            <person name="Thang M."/>
            <person name="Chan C."/>
        </authorList>
    </citation>
    <scope>NUCLEOTIDE SEQUENCE</scope>
</reference>
<proteinExistence type="predicted"/>